<keyword evidence="2" id="KW-1185">Reference proteome</keyword>
<gene>
    <name evidence="1" type="ORF">ACFQS3_02680</name>
</gene>
<comment type="caution">
    <text evidence="1">The sequence shown here is derived from an EMBL/GenBank/DDBJ whole genome shotgun (WGS) entry which is preliminary data.</text>
</comment>
<dbReference type="RefSeq" id="WP_382353470.1">
    <property type="nucleotide sequence ID" value="NZ_JBHMBP010000004.1"/>
</dbReference>
<dbReference type="Proteomes" id="UP001596470">
    <property type="component" value="Unassembled WGS sequence"/>
</dbReference>
<organism evidence="1 2">
    <name type="scientific">Glycomyces mayteni</name>
    <dbReference type="NCBI Taxonomy" id="543887"/>
    <lineage>
        <taxon>Bacteria</taxon>
        <taxon>Bacillati</taxon>
        <taxon>Actinomycetota</taxon>
        <taxon>Actinomycetes</taxon>
        <taxon>Glycomycetales</taxon>
        <taxon>Glycomycetaceae</taxon>
        <taxon>Glycomyces</taxon>
    </lineage>
</organism>
<evidence type="ECO:0008006" key="3">
    <source>
        <dbReference type="Google" id="ProtNLM"/>
    </source>
</evidence>
<evidence type="ECO:0000313" key="2">
    <source>
        <dbReference type="Proteomes" id="UP001596470"/>
    </source>
</evidence>
<sequence length="310" mass="31724">MTYTGSGSVDIHAVEGVQPPAALRQFDALLLQPGSHSLAGTSGVRAGQNPIGLTGTTVEFRRATGVIQPAAGGTWPSNAGPYRWLIPSVVNISLAPASAQTRIDMAAVELSDTDVDLSGARIAQPVIYTGTPGSGVPPTLPEDAVALATFSVPVAGAPTMTRIHKPVIAVGGIVPVASQTERDALVTPWDGLTVYRKDTDVFETWNGIAWDVMARTKTAKVLSGTVAVTPVTSVSDPAFAASYYRGTSAVSFPVGFFSTAPNVTISAVASVPGLVIEATVTGASTTGFTANLARSSTSATTLSWIAVENG</sequence>
<protein>
    <recommendedName>
        <fullName evidence="3">H-type lectin domain-containing protein</fullName>
    </recommendedName>
</protein>
<accession>A0ABW2D4N5</accession>
<reference evidence="2" key="1">
    <citation type="journal article" date="2019" name="Int. J. Syst. Evol. Microbiol.">
        <title>The Global Catalogue of Microorganisms (GCM) 10K type strain sequencing project: providing services to taxonomists for standard genome sequencing and annotation.</title>
        <authorList>
            <consortium name="The Broad Institute Genomics Platform"/>
            <consortium name="The Broad Institute Genome Sequencing Center for Infectious Disease"/>
            <person name="Wu L."/>
            <person name="Ma J."/>
        </authorList>
    </citation>
    <scope>NUCLEOTIDE SEQUENCE [LARGE SCALE GENOMIC DNA]</scope>
    <source>
        <strain evidence="2">KACC 12634</strain>
    </source>
</reference>
<name>A0ABW2D4N5_9ACTN</name>
<proteinExistence type="predicted"/>
<dbReference type="EMBL" id="JBHSYS010000001">
    <property type="protein sequence ID" value="MFC6956093.1"/>
    <property type="molecule type" value="Genomic_DNA"/>
</dbReference>
<evidence type="ECO:0000313" key="1">
    <source>
        <dbReference type="EMBL" id="MFC6956093.1"/>
    </source>
</evidence>